<dbReference type="Proteomes" id="UP000326505">
    <property type="component" value="Chromosome"/>
</dbReference>
<proteinExistence type="predicted"/>
<sequence>MGRPEKPVDRTVPARAKLADFLRHRKAAVGITYEEMASQVRHTPSKATFERAASGATVPSLQTVHAAIAVTTTDEELRNEHWLDYAYYRGTNLWLGARRATRAPYYVHKAPDPHLIASEADLSRFLRNQHVWAGYPTPGEMARASGAWRLPPSTSRRIVAGDTLPVDPQQTVAFLYACFVRDPTELELWLDAAVRARKDSGRSISEWLKAHHDMSEMARFIYNKGADRTMLFQTLSYEIFEKLYMESLERDSA</sequence>
<evidence type="ECO:0000313" key="2">
    <source>
        <dbReference type="EMBL" id="QEV57323.1"/>
    </source>
</evidence>
<dbReference type="Proteomes" id="UP000549009">
    <property type="component" value="Unassembled WGS sequence"/>
</dbReference>
<name>A0A5P2WX23_STRST</name>
<keyword evidence="4" id="KW-1185">Reference proteome</keyword>
<dbReference type="EMBL" id="CP023690">
    <property type="protein sequence ID" value="QEV57323.1"/>
    <property type="molecule type" value="Genomic_DNA"/>
</dbReference>
<reference evidence="2 3" key="1">
    <citation type="submission" date="2017-09" db="EMBL/GenBank/DDBJ databases">
        <authorList>
            <person name="Lee N."/>
            <person name="Cho B.-K."/>
        </authorList>
    </citation>
    <scope>NUCLEOTIDE SEQUENCE [LARGE SCALE GENOMIC DNA]</scope>
    <source>
        <strain evidence="2 3">ATCC 27465</strain>
    </source>
</reference>
<evidence type="ECO:0000313" key="4">
    <source>
        <dbReference type="Proteomes" id="UP000549009"/>
    </source>
</evidence>
<gene>
    <name evidence="2" type="ORF">CP982_00005</name>
    <name evidence="1" type="ORF">FHS40_007166</name>
</gene>
<accession>A0A5P2WX23</accession>
<dbReference type="AlphaFoldDB" id="A0A5P2WX23"/>
<dbReference type="OrthoDB" id="4155684at2"/>
<dbReference type="EMBL" id="JACHJD010000016">
    <property type="protein sequence ID" value="MBB5108045.1"/>
    <property type="molecule type" value="Genomic_DNA"/>
</dbReference>
<evidence type="ECO:0000313" key="3">
    <source>
        <dbReference type="Proteomes" id="UP000326505"/>
    </source>
</evidence>
<organism evidence="2 3">
    <name type="scientific">Streptomyces spectabilis</name>
    <dbReference type="NCBI Taxonomy" id="68270"/>
    <lineage>
        <taxon>Bacteria</taxon>
        <taxon>Bacillati</taxon>
        <taxon>Actinomycetota</taxon>
        <taxon>Actinomycetes</taxon>
        <taxon>Kitasatosporales</taxon>
        <taxon>Streptomycetaceae</taxon>
        <taxon>Streptomyces</taxon>
    </lineage>
</organism>
<reference evidence="1 4" key="2">
    <citation type="submission" date="2020-08" db="EMBL/GenBank/DDBJ databases">
        <title>Genomic Encyclopedia of Type Strains, Phase III (KMG-III): the genomes of soil and plant-associated and newly described type strains.</title>
        <authorList>
            <person name="Whitman W."/>
        </authorList>
    </citation>
    <scope>NUCLEOTIDE SEQUENCE [LARGE SCALE GENOMIC DNA]</scope>
    <source>
        <strain evidence="1 4">CECT 3146</strain>
    </source>
</reference>
<dbReference type="Pfam" id="PF13560">
    <property type="entry name" value="HTH_31"/>
    <property type="match status" value="1"/>
</dbReference>
<dbReference type="RefSeq" id="WP_150508538.1">
    <property type="nucleotide sequence ID" value="NZ_BMSQ01000062.1"/>
</dbReference>
<evidence type="ECO:0000313" key="1">
    <source>
        <dbReference type="EMBL" id="MBB5108045.1"/>
    </source>
</evidence>
<protein>
    <submittedName>
        <fullName evidence="2">XRE family transcriptional regulator</fullName>
    </submittedName>
</protein>
<dbReference type="KEGG" id="sspb:CP982_00005"/>